<dbReference type="EMBL" id="FNQY01000028">
    <property type="protein sequence ID" value="SEA56249.1"/>
    <property type="molecule type" value="Genomic_DNA"/>
</dbReference>
<dbReference type="AlphaFoldDB" id="A0A1H4C7D2"/>
<protein>
    <submittedName>
        <fullName evidence="1">Uncharacterized protein</fullName>
    </submittedName>
</protein>
<keyword evidence="2" id="KW-1185">Reference proteome</keyword>
<gene>
    <name evidence="1" type="ORF">SAMN05192529_12829</name>
</gene>
<reference evidence="1 2" key="1">
    <citation type="submission" date="2016-10" db="EMBL/GenBank/DDBJ databases">
        <authorList>
            <person name="de Groot N.N."/>
        </authorList>
    </citation>
    <scope>NUCLEOTIDE SEQUENCE [LARGE SCALE GENOMIC DNA]</scope>
    <source>
        <strain evidence="1 2">Vu-144</strain>
    </source>
</reference>
<accession>A0A1H4C7D2</accession>
<dbReference type="Proteomes" id="UP000199041">
    <property type="component" value="Unassembled WGS sequence"/>
</dbReference>
<evidence type="ECO:0000313" key="2">
    <source>
        <dbReference type="Proteomes" id="UP000199041"/>
    </source>
</evidence>
<sequence length="69" mass="8149">MADYCLKPDIQYILFFNIYPAFLAENPFPYLLSSVFGQKLQLLPGMNKTKYGHRSFLFELTIKVRIIRD</sequence>
<evidence type="ECO:0000313" key="1">
    <source>
        <dbReference type="EMBL" id="SEA56249.1"/>
    </source>
</evidence>
<proteinExistence type="predicted"/>
<organism evidence="1 2">
    <name type="scientific">Arachidicoccus rhizosphaerae</name>
    <dbReference type="NCBI Taxonomy" id="551991"/>
    <lineage>
        <taxon>Bacteria</taxon>
        <taxon>Pseudomonadati</taxon>
        <taxon>Bacteroidota</taxon>
        <taxon>Chitinophagia</taxon>
        <taxon>Chitinophagales</taxon>
        <taxon>Chitinophagaceae</taxon>
        <taxon>Arachidicoccus</taxon>
    </lineage>
</organism>
<name>A0A1H4C7D2_9BACT</name>